<protein>
    <submittedName>
        <fullName evidence="1">YaeQ family protein</fullName>
    </submittedName>
</protein>
<dbReference type="SMART" id="SM01322">
    <property type="entry name" value="YaeQ"/>
    <property type="match status" value="1"/>
</dbReference>
<dbReference type="PANTHER" id="PTHR38784">
    <property type="entry name" value="SUCROSE PHOSPHORYLASE"/>
    <property type="match status" value="1"/>
</dbReference>
<sequence>MAIKATVYKANVQVTDMDRNHYAGYDLTVALHPSETEERLMVRLLAFALLVDQKEGHEQLGFTKGLSTDDEPDLWQKSLADEILLWVDLGQPDEKRLRKACGRAKQVTIVNYNDKSDIWWEQNKSKVTRFSNLSILQFPENQVIALAKLSQRSMQLNMTIQDGEVWVSGELGEVSITPNYRLKSN</sequence>
<dbReference type="Gene3D" id="3.10.640.10">
    <property type="entry name" value="Restriction endonuclease-like alpha-beta roll domain"/>
    <property type="match status" value="1"/>
</dbReference>
<dbReference type="Proteomes" id="UP001149719">
    <property type="component" value="Unassembled WGS sequence"/>
</dbReference>
<dbReference type="InterPro" id="IPR038590">
    <property type="entry name" value="YaeQ_sf"/>
</dbReference>
<dbReference type="PIRSF" id="PIRSF011484">
    <property type="entry name" value="YaeQ"/>
    <property type="match status" value="1"/>
</dbReference>
<organism evidence="1 2">
    <name type="scientific">Marinomonas phaeophyticola</name>
    <dbReference type="NCBI Taxonomy" id="3004091"/>
    <lineage>
        <taxon>Bacteria</taxon>
        <taxon>Pseudomonadati</taxon>
        <taxon>Pseudomonadota</taxon>
        <taxon>Gammaproteobacteria</taxon>
        <taxon>Oceanospirillales</taxon>
        <taxon>Oceanospirillaceae</taxon>
        <taxon>Marinomonas</taxon>
    </lineage>
</organism>
<dbReference type="RefSeq" id="WP_269122128.1">
    <property type="nucleotide sequence ID" value="NZ_JAPUBN010000006.1"/>
</dbReference>
<dbReference type="Pfam" id="PF07152">
    <property type="entry name" value="YaeQ"/>
    <property type="match status" value="1"/>
</dbReference>
<evidence type="ECO:0000313" key="1">
    <source>
        <dbReference type="EMBL" id="MCZ2720328.1"/>
    </source>
</evidence>
<keyword evidence="2" id="KW-1185">Reference proteome</keyword>
<reference evidence="1" key="1">
    <citation type="submission" date="2022-12" db="EMBL/GenBank/DDBJ databases">
        <title>Marinomonas 15G1-11 sp. nov, isolated from marine algae.</title>
        <authorList>
            <person name="Butt M."/>
            <person name="Choi D.G."/>
            <person name="Kim J.M."/>
            <person name="Lee J.K."/>
            <person name="Baek J.H."/>
            <person name="Jeon C.O."/>
        </authorList>
    </citation>
    <scope>NUCLEOTIDE SEQUENCE</scope>
    <source>
        <strain evidence="1">15G1-11</strain>
    </source>
</reference>
<accession>A0ABT4JPN5</accession>
<dbReference type="EMBL" id="JAPUBN010000006">
    <property type="protein sequence ID" value="MCZ2720328.1"/>
    <property type="molecule type" value="Genomic_DNA"/>
</dbReference>
<proteinExistence type="predicted"/>
<name>A0ABT4JPN5_9GAMM</name>
<dbReference type="CDD" id="cd22368">
    <property type="entry name" value="YaeQ-like"/>
    <property type="match status" value="1"/>
</dbReference>
<comment type="caution">
    <text evidence="1">The sequence shown here is derived from an EMBL/GenBank/DDBJ whole genome shotgun (WGS) entry which is preliminary data.</text>
</comment>
<dbReference type="SUPFAM" id="SSF52980">
    <property type="entry name" value="Restriction endonuclease-like"/>
    <property type="match status" value="1"/>
</dbReference>
<gene>
    <name evidence="1" type="ORF">O1D97_01385</name>
</gene>
<dbReference type="PANTHER" id="PTHR38784:SF1">
    <property type="entry name" value="SUCROSE PHOSPHORYLASE"/>
    <property type="match status" value="1"/>
</dbReference>
<evidence type="ECO:0000313" key="2">
    <source>
        <dbReference type="Proteomes" id="UP001149719"/>
    </source>
</evidence>
<dbReference type="InterPro" id="IPR009822">
    <property type="entry name" value="YaeQ"/>
</dbReference>
<dbReference type="InterPro" id="IPR011335">
    <property type="entry name" value="Restrct_endonuc-II-like"/>
</dbReference>